<sequence>MVFASDRSLFELFDRTLDDAVVYGDAEMETVLHEGPVRVLPNGWVEVPSGRLISPSAVHHIDTQPER</sequence>
<evidence type="ECO:0000313" key="2">
    <source>
        <dbReference type="Proteomes" id="UP000443423"/>
    </source>
</evidence>
<gene>
    <name evidence="1" type="ORF">GJR99_08640</name>
</gene>
<dbReference type="AlphaFoldDB" id="A0A6A8G6C9"/>
<dbReference type="RefSeq" id="WP_151111213.1">
    <property type="nucleotide sequence ID" value="NZ_WKJQ01000001.1"/>
</dbReference>
<keyword evidence="2" id="KW-1185">Reference proteome</keyword>
<organism evidence="1 2">
    <name type="scientific">Haloferax marinum</name>
    <dbReference type="NCBI Taxonomy" id="2666143"/>
    <lineage>
        <taxon>Archaea</taxon>
        <taxon>Methanobacteriati</taxon>
        <taxon>Methanobacteriota</taxon>
        <taxon>Stenosarchaea group</taxon>
        <taxon>Halobacteria</taxon>
        <taxon>Halobacteriales</taxon>
        <taxon>Haloferacaceae</taxon>
        <taxon>Haloferax</taxon>
    </lineage>
</organism>
<comment type="caution">
    <text evidence="1">The sequence shown here is derived from an EMBL/GenBank/DDBJ whole genome shotgun (WGS) entry which is preliminary data.</text>
</comment>
<accession>A0A6A8G6C9</accession>
<dbReference type="OrthoDB" id="204633at2157"/>
<reference evidence="1 2" key="1">
    <citation type="submission" date="2019-11" db="EMBL/GenBank/DDBJ databases">
        <title>Whole genome sequence of Haloferax sp. MBLA0078.</title>
        <authorList>
            <person name="Seo M.-J."/>
            <person name="Cho E.-S."/>
        </authorList>
    </citation>
    <scope>NUCLEOTIDE SEQUENCE [LARGE SCALE GENOMIC DNA]</scope>
    <source>
        <strain evidence="1 2">MBLA0078</strain>
    </source>
</reference>
<dbReference type="EMBL" id="WKJQ01000001">
    <property type="protein sequence ID" value="MRW96639.1"/>
    <property type="molecule type" value="Genomic_DNA"/>
</dbReference>
<dbReference type="Proteomes" id="UP000443423">
    <property type="component" value="Unassembled WGS sequence"/>
</dbReference>
<dbReference type="InterPro" id="IPR058967">
    <property type="entry name" value="Hfq-like"/>
</dbReference>
<proteinExistence type="predicted"/>
<dbReference type="Pfam" id="PF26264">
    <property type="entry name" value="Halo_Hfq_like"/>
    <property type="match status" value="1"/>
</dbReference>
<protein>
    <submittedName>
        <fullName evidence="1">Uncharacterized protein</fullName>
    </submittedName>
</protein>
<name>A0A6A8G6C9_9EURY</name>
<evidence type="ECO:0000313" key="1">
    <source>
        <dbReference type="EMBL" id="MRW96639.1"/>
    </source>
</evidence>